<dbReference type="SUPFAM" id="SSF103473">
    <property type="entry name" value="MFS general substrate transporter"/>
    <property type="match status" value="1"/>
</dbReference>
<feature type="transmembrane region" description="Helical" evidence="9">
    <location>
        <begin position="244"/>
        <end position="266"/>
    </location>
</feature>
<dbReference type="FunFam" id="1.20.1250.20:FF:000134">
    <property type="entry name" value="MFS sugar transporter protein"/>
    <property type="match status" value="1"/>
</dbReference>
<dbReference type="PROSITE" id="PS50850">
    <property type="entry name" value="MFS"/>
    <property type="match status" value="1"/>
</dbReference>
<dbReference type="NCBIfam" id="TIGR00879">
    <property type="entry name" value="SP"/>
    <property type="match status" value="1"/>
</dbReference>
<dbReference type="AlphaFoldDB" id="A0A1W5DEQ9"/>
<feature type="transmembrane region" description="Helical" evidence="9">
    <location>
        <begin position="365"/>
        <end position="388"/>
    </location>
</feature>
<evidence type="ECO:0000256" key="2">
    <source>
        <dbReference type="ARBA" id="ARBA00010992"/>
    </source>
</evidence>
<dbReference type="EMBL" id="FWEW01003866">
    <property type="protein sequence ID" value="SLM41460.1"/>
    <property type="molecule type" value="Genomic_DNA"/>
</dbReference>
<keyword evidence="12" id="KW-1185">Reference proteome</keyword>
<evidence type="ECO:0000256" key="7">
    <source>
        <dbReference type="RuleBase" id="RU003346"/>
    </source>
</evidence>
<feature type="transmembrane region" description="Helical" evidence="9">
    <location>
        <begin position="185"/>
        <end position="208"/>
    </location>
</feature>
<evidence type="ECO:0000256" key="1">
    <source>
        <dbReference type="ARBA" id="ARBA00004141"/>
    </source>
</evidence>
<dbReference type="InterPro" id="IPR005829">
    <property type="entry name" value="Sugar_transporter_CS"/>
</dbReference>
<proteinExistence type="inferred from homology"/>
<keyword evidence="3 7" id="KW-0813">Transport</keyword>
<dbReference type="GO" id="GO:0016020">
    <property type="term" value="C:membrane"/>
    <property type="evidence" value="ECO:0007669"/>
    <property type="project" value="UniProtKB-SubCell"/>
</dbReference>
<dbReference type="InterPro" id="IPR050814">
    <property type="entry name" value="Myo-inositol_Transporter"/>
</dbReference>
<dbReference type="PANTHER" id="PTHR48020:SF9">
    <property type="entry name" value="MAJOR FACILITATOR SUPERFAMILY (MFS) PROFILE DOMAIN-CONTAINING PROTEIN"/>
    <property type="match status" value="1"/>
</dbReference>
<dbReference type="GO" id="GO:0015791">
    <property type="term" value="P:polyol transmembrane transport"/>
    <property type="evidence" value="ECO:0007669"/>
    <property type="project" value="UniProtKB-ARBA"/>
</dbReference>
<keyword evidence="6 9" id="KW-0472">Membrane</keyword>
<feature type="transmembrane region" description="Helical" evidence="9">
    <location>
        <begin position="272"/>
        <end position="294"/>
    </location>
</feature>
<evidence type="ECO:0000256" key="6">
    <source>
        <dbReference type="ARBA" id="ARBA00023136"/>
    </source>
</evidence>
<dbReference type="InterPro" id="IPR003663">
    <property type="entry name" value="Sugar/inositol_transpt"/>
</dbReference>
<dbReference type="Proteomes" id="UP000192927">
    <property type="component" value="Unassembled WGS sequence"/>
</dbReference>
<dbReference type="PRINTS" id="PR00171">
    <property type="entry name" value="SUGRTRNSPORT"/>
</dbReference>
<evidence type="ECO:0000256" key="8">
    <source>
        <dbReference type="SAM" id="MobiDB-lite"/>
    </source>
</evidence>
<feature type="region of interest" description="Disordered" evidence="8">
    <location>
        <begin position="1"/>
        <end position="63"/>
    </location>
</feature>
<dbReference type="InterPro" id="IPR036259">
    <property type="entry name" value="MFS_trans_sf"/>
</dbReference>
<evidence type="ECO:0000256" key="3">
    <source>
        <dbReference type="ARBA" id="ARBA00022448"/>
    </source>
</evidence>
<comment type="similarity">
    <text evidence="2 7">Belongs to the major facilitator superfamily. Sugar transporter (TC 2.A.1.1) family.</text>
</comment>
<sequence>MSVPFASDKDRGRDGSPMGRYVDGKLEVEHVSPSTTSGPFTDATGRNLSVATNGGRQYSTGGPRRMSEWDAMKIAKEGGVEMDEEIALLDEELRQNPIKHGFFSPVLNFKDPRHFTWLLVAFASMGGLLSGIDQSLISGANLYMPTSLHLDVSQVSLVASGVPLGAVGGALLLGPTNEAVGRRMAIIISLMLYTLGAALEAGAMNFAMIVSGRVILGLGVGLEGGTVPVYVAESVERKYRGNLVSLYQFNIALGEVLGYVVAAIFVNVKSGGWRYMLGSSLIFSTIMLVGMFFMPESPRFLMHKGKTLEAFSVWKRIRGIELQENREEFFVMRHAVQEERDSTASRKGSFAWLDFFTVPRARRSIVYANIMIFLGQFTGINAIMYYMATLMNQVGFDQKQSVFMSLVGGGSLLLGTIPAIFYMERFGRRFWACAMLPGFFVGLVLIGCSYLIDYHRNPSGAEGLYITGLIIYEGFFGSYACLTWVLPSEVYPTYLRSYGMETSDVTLFFCSWLVTYFFADMQRAMSRIGLTLGFYGGIAVLGWFYQILFMPETKNKTLEEIDILFSQPTSQLVRQNLRSAAETASDLLHLRWRRVFVPSADGPVSDVHGAGGVGPVPDEKVQGERGERRGMQLWLYLFSSL</sequence>
<dbReference type="PROSITE" id="PS00217">
    <property type="entry name" value="SUGAR_TRANSPORT_2"/>
    <property type="match status" value="1"/>
</dbReference>
<feature type="transmembrane region" description="Helical" evidence="9">
    <location>
        <begin position="115"/>
        <end position="132"/>
    </location>
</feature>
<dbReference type="GO" id="GO:0015798">
    <property type="term" value="P:myo-inositol transport"/>
    <property type="evidence" value="ECO:0007669"/>
    <property type="project" value="UniProtKB-ARBA"/>
</dbReference>
<organism evidence="11 12">
    <name type="scientific">Lasallia pustulata</name>
    <dbReference type="NCBI Taxonomy" id="136370"/>
    <lineage>
        <taxon>Eukaryota</taxon>
        <taxon>Fungi</taxon>
        <taxon>Dikarya</taxon>
        <taxon>Ascomycota</taxon>
        <taxon>Pezizomycotina</taxon>
        <taxon>Lecanoromycetes</taxon>
        <taxon>OSLEUM clade</taxon>
        <taxon>Umbilicariomycetidae</taxon>
        <taxon>Umbilicariales</taxon>
        <taxon>Umbilicariaceae</taxon>
        <taxon>Lasallia</taxon>
    </lineage>
</organism>
<dbReference type="PROSITE" id="PS00216">
    <property type="entry name" value="SUGAR_TRANSPORT_1"/>
    <property type="match status" value="1"/>
</dbReference>
<dbReference type="InterPro" id="IPR020846">
    <property type="entry name" value="MFS_dom"/>
</dbReference>
<feature type="transmembrane region" description="Helical" evidence="9">
    <location>
        <begin position="524"/>
        <end position="545"/>
    </location>
</feature>
<keyword evidence="5 9" id="KW-1133">Transmembrane helix</keyword>
<evidence type="ECO:0000313" key="12">
    <source>
        <dbReference type="Proteomes" id="UP000192927"/>
    </source>
</evidence>
<dbReference type="PANTHER" id="PTHR48020">
    <property type="entry name" value="PROTON MYO-INOSITOL COTRANSPORTER"/>
    <property type="match status" value="1"/>
</dbReference>
<accession>A0A1W5DEQ9</accession>
<evidence type="ECO:0000256" key="5">
    <source>
        <dbReference type="ARBA" id="ARBA00022989"/>
    </source>
</evidence>
<feature type="transmembrane region" description="Helical" evidence="9">
    <location>
        <begin position="400"/>
        <end position="423"/>
    </location>
</feature>
<reference evidence="12" key="1">
    <citation type="submission" date="2017-03" db="EMBL/GenBank/DDBJ databases">
        <authorList>
            <person name="Sharma R."/>
            <person name="Thines M."/>
        </authorList>
    </citation>
    <scope>NUCLEOTIDE SEQUENCE [LARGE SCALE GENOMIC DNA]</scope>
</reference>
<keyword evidence="4 9" id="KW-0812">Transmembrane</keyword>
<comment type="subcellular location">
    <subcellularLocation>
        <location evidence="1">Membrane</location>
        <topology evidence="1">Multi-pass membrane protein</topology>
    </subcellularLocation>
</comment>
<evidence type="ECO:0000256" key="4">
    <source>
        <dbReference type="ARBA" id="ARBA00022692"/>
    </source>
</evidence>
<protein>
    <submittedName>
        <fullName evidence="11">Mfs sugar</fullName>
    </submittedName>
</protein>
<feature type="transmembrane region" description="Helical" evidence="9">
    <location>
        <begin position="152"/>
        <end position="173"/>
    </location>
</feature>
<dbReference type="InterPro" id="IPR005828">
    <property type="entry name" value="MFS_sugar_transport-like"/>
</dbReference>
<dbReference type="Pfam" id="PF00083">
    <property type="entry name" value="Sugar_tr"/>
    <property type="match status" value="1"/>
</dbReference>
<feature type="compositionally biased region" description="Polar residues" evidence="8">
    <location>
        <begin position="32"/>
        <end position="60"/>
    </location>
</feature>
<feature type="transmembrane region" description="Helical" evidence="9">
    <location>
        <begin position="430"/>
        <end position="452"/>
    </location>
</feature>
<name>A0A1W5DEQ9_9LECA</name>
<feature type="domain" description="Major facilitator superfamily (MFS) profile" evidence="10">
    <location>
        <begin position="119"/>
        <end position="554"/>
    </location>
</feature>
<evidence type="ECO:0000256" key="9">
    <source>
        <dbReference type="SAM" id="Phobius"/>
    </source>
</evidence>
<evidence type="ECO:0000313" key="11">
    <source>
        <dbReference type="EMBL" id="SLM41460.1"/>
    </source>
</evidence>
<evidence type="ECO:0000259" key="10">
    <source>
        <dbReference type="PROSITE" id="PS50850"/>
    </source>
</evidence>
<dbReference type="GO" id="GO:0022857">
    <property type="term" value="F:transmembrane transporter activity"/>
    <property type="evidence" value="ECO:0007669"/>
    <property type="project" value="InterPro"/>
</dbReference>
<feature type="transmembrane region" description="Helical" evidence="9">
    <location>
        <begin position="464"/>
        <end position="486"/>
    </location>
</feature>
<dbReference type="Gene3D" id="1.20.1250.20">
    <property type="entry name" value="MFS general substrate transporter like domains"/>
    <property type="match status" value="1"/>
</dbReference>
<feature type="transmembrane region" description="Helical" evidence="9">
    <location>
        <begin position="214"/>
        <end position="232"/>
    </location>
</feature>